<evidence type="ECO:0000313" key="2">
    <source>
        <dbReference type="Proteomes" id="UP000218615"/>
    </source>
</evidence>
<dbReference type="Proteomes" id="UP000218615">
    <property type="component" value="Unassembled WGS sequence"/>
</dbReference>
<dbReference type="AlphaFoldDB" id="A0A284VKR1"/>
<proteinExistence type="predicted"/>
<dbReference type="RefSeq" id="WP_256999944.1">
    <property type="nucleotide sequence ID" value="NZ_FZMP01000044.1"/>
</dbReference>
<gene>
    <name evidence="1" type="ORF">MNV_1380041</name>
</gene>
<evidence type="ECO:0000313" key="1">
    <source>
        <dbReference type="EMBL" id="SNQ59854.1"/>
    </source>
</evidence>
<name>A0A284VKR1_9EURY</name>
<organism evidence="1 2">
    <name type="scientific">Candidatus Methanoperedens nitratireducens</name>
    <dbReference type="NCBI Taxonomy" id="1392998"/>
    <lineage>
        <taxon>Archaea</taxon>
        <taxon>Methanobacteriati</taxon>
        <taxon>Methanobacteriota</taxon>
        <taxon>Stenosarchaea group</taxon>
        <taxon>Methanomicrobia</taxon>
        <taxon>Methanosarcinales</taxon>
        <taxon>ANME-2 cluster</taxon>
        <taxon>Candidatus Methanoperedentaceae</taxon>
        <taxon>Candidatus Methanoperedens</taxon>
    </lineage>
</organism>
<keyword evidence="2" id="KW-1185">Reference proteome</keyword>
<accession>A0A284VKR1</accession>
<protein>
    <submittedName>
        <fullName evidence="1">Uncharacterized protein</fullName>
    </submittedName>
</protein>
<sequence>MTRQIADSLRLMGHNVEYVAEKDAGISDDEVLEMANYFIGRHRS</sequence>
<dbReference type="EMBL" id="FZMP01000044">
    <property type="protein sequence ID" value="SNQ59854.1"/>
    <property type="molecule type" value="Genomic_DNA"/>
</dbReference>
<reference evidence="2" key="1">
    <citation type="submission" date="2017-06" db="EMBL/GenBank/DDBJ databases">
        <authorList>
            <person name="Cremers G."/>
        </authorList>
    </citation>
    <scope>NUCLEOTIDE SEQUENCE [LARGE SCALE GENOMIC DNA]</scope>
</reference>